<dbReference type="EMBL" id="VEVQ02000002">
    <property type="protein sequence ID" value="NHN24959.1"/>
    <property type="molecule type" value="Genomic_DNA"/>
</dbReference>
<reference evidence="2" key="1">
    <citation type="submission" date="2019-05" db="EMBL/GenBank/DDBJ databases">
        <title>Flavobacterium profundi sp. nov., isolated from a deep-sea seamount.</title>
        <authorList>
            <person name="Zhang D.-C."/>
        </authorList>
    </citation>
    <scope>NUCLEOTIDE SEQUENCE [LARGE SCALE GENOMIC DNA]</scope>
    <source>
        <strain evidence="2">EC11</strain>
    </source>
</reference>
<accession>A0ABX0IMB8</accession>
<name>A0ABX0IMB8_9FLAO</name>
<sequence length="833" mass="94743">MCLLAIIFTTNNLCFSQEKETVITIENDFNYFLMDNSIPSNQDIMITFKVTNPNNYIFSYQLDNDTPIALTNLLKSDKNFINYKLPRNEFNKKNVAKITFIRTDKNDAKKSEAIEISINKISLAKGNIIDDAIALQNAKDNEQLVIDILSFYANKELSLDALKELINENPYLKDLISIKNDNNAKNELFVIKSVGSLTGTLKQNYNSSITGIQSGGLAGVDVTKYANALADVMIDHAKQELTIAFFNRFKNFINEHEEFRILFPKTTDKLENLLSYKYPEMIKALREVFHEDIRMIAFRIDDVFALPKYQLLTENYPEITLAIRSLRLVHQLETGGLNAAGVLNVMSNFSEWNNKSNSNKFKNIGNALKVANTLNNSVSYVEEGELKWHESEKIAKLFEDEVVFKIYMGLLYEKEKNTTNPIAFIQTNGTSIPFLTVLENQKDNLFFFQNKIQEFTDLNLVLKKTIKEIKDKANKTTNEDLNKYMTVSIDVIEYGISLYDYFDKSIEVSDEYVAILRLSNAIYKNVYEEQYNAAISNSIDLFSKIIAIKNDKYKINEKEFNAIEKITEDKDLLKIAKDLKEDSFETKATEINNLVAVITNQDLKNKIEDFKNNNDNDKKQKEMYESFLDIIQKLKPYALFMANMIEAKDEKEVKAALDAVILPVGSSSIKKHSIFNFNVQSYLGARLSFTNPKTAIQNTWNDTFAISAPIGLSISHGFNNNWGAITLFAPILDLGAIVDYKLKYENEGTANESLESKDYTIKLGQIFSPGAYLVYGFGANIPLSLGFGGQYGPGLSKISEDSTTEISNPYWKWNVFLSVDIPLFNLSNKAKVK</sequence>
<dbReference type="RefSeq" id="WP_140960541.1">
    <property type="nucleotide sequence ID" value="NZ_VEVQ02000002.1"/>
</dbReference>
<evidence type="ECO:0000313" key="1">
    <source>
        <dbReference type="EMBL" id="NHN24959.1"/>
    </source>
</evidence>
<reference evidence="1 2" key="2">
    <citation type="submission" date="2019-05" db="EMBL/GenBank/DDBJ databases">
        <authorList>
            <person name="Lianzixin W."/>
        </authorList>
    </citation>
    <scope>NUCLEOTIDE SEQUENCE [LARGE SCALE GENOMIC DNA]</scope>
    <source>
        <strain evidence="1 2">EC11</strain>
    </source>
</reference>
<gene>
    <name evidence="1" type="ORF">FIA58_004640</name>
</gene>
<keyword evidence="2" id="KW-1185">Reference proteome</keyword>
<reference evidence="1 2" key="3">
    <citation type="submission" date="2020-02" db="EMBL/GenBank/DDBJ databases">
        <title>Flavobacterium profundi sp. nov., isolated from a deep-sea seamount.</title>
        <authorList>
            <person name="Zhang D.-C."/>
        </authorList>
    </citation>
    <scope>NUCLEOTIDE SEQUENCE [LARGE SCALE GENOMIC DNA]</scope>
    <source>
        <strain evidence="1 2">EC11</strain>
    </source>
</reference>
<comment type="caution">
    <text evidence="1">The sequence shown here is derived from an EMBL/GenBank/DDBJ whole genome shotgun (WGS) entry which is preliminary data.</text>
</comment>
<proteinExistence type="predicted"/>
<dbReference type="Proteomes" id="UP000817854">
    <property type="component" value="Unassembled WGS sequence"/>
</dbReference>
<protein>
    <submittedName>
        <fullName evidence="1">Uncharacterized protein</fullName>
    </submittedName>
</protein>
<evidence type="ECO:0000313" key="2">
    <source>
        <dbReference type="Proteomes" id="UP000817854"/>
    </source>
</evidence>
<organism evidence="1 2">
    <name type="scientific">Flavobacterium jejuense</name>
    <dbReference type="NCBI Taxonomy" id="1544455"/>
    <lineage>
        <taxon>Bacteria</taxon>
        <taxon>Pseudomonadati</taxon>
        <taxon>Bacteroidota</taxon>
        <taxon>Flavobacteriia</taxon>
        <taxon>Flavobacteriales</taxon>
        <taxon>Flavobacteriaceae</taxon>
        <taxon>Flavobacterium</taxon>
    </lineage>
</organism>